<dbReference type="Pfam" id="PF00011">
    <property type="entry name" value="HSP20"/>
    <property type="match status" value="1"/>
</dbReference>
<protein>
    <submittedName>
        <fullName evidence="4">HSP20 family protein</fullName>
    </submittedName>
</protein>
<proteinExistence type="inferred from homology"/>
<dbReference type="PANTHER" id="PTHR11527">
    <property type="entry name" value="HEAT-SHOCK PROTEIN 20 FAMILY MEMBER"/>
    <property type="match status" value="1"/>
</dbReference>
<reference evidence="4 5" key="1">
    <citation type="submission" date="2016-10" db="EMBL/GenBank/DDBJ databases">
        <authorList>
            <person name="de Groot N.N."/>
        </authorList>
    </citation>
    <scope>NUCLEOTIDE SEQUENCE [LARGE SCALE GENOMIC DNA]</scope>
    <source>
        <strain evidence="5">E92,LMG 26720,CCM 7988</strain>
    </source>
</reference>
<dbReference type="STRING" id="1079859.SAMN04515674_11812"/>
<comment type="similarity">
    <text evidence="1 2">Belongs to the small heat shock protein (HSP20) family.</text>
</comment>
<dbReference type="PROSITE" id="PS01031">
    <property type="entry name" value="SHSP"/>
    <property type="match status" value="1"/>
</dbReference>
<dbReference type="SUPFAM" id="SSF49764">
    <property type="entry name" value="HSP20-like chaperones"/>
    <property type="match status" value="1"/>
</dbReference>
<keyword evidence="5" id="KW-1185">Reference proteome</keyword>
<evidence type="ECO:0000313" key="4">
    <source>
        <dbReference type="EMBL" id="SFQ41904.1"/>
    </source>
</evidence>
<dbReference type="EMBL" id="FOXH01000018">
    <property type="protein sequence ID" value="SFQ41904.1"/>
    <property type="molecule type" value="Genomic_DNA"/>
</dbReference>
<dbReference type="InterPro" id="IPR031107">
    <property type="entry name" value="Small_HSP"/>
</dbReference>
<evidence type="ECO:0000256" key="2">
    <source>
        <dbReference type="RuleBase" id="RU003616"/>
    </source>
</evidence>
<dbReference type="CDD" id="cd06464">
    <property type="entry name" value="ACD_sHsps-like"/>
    <property type="match status" value="1"/>
</dbReference>
<evidence type="ECO:0000313" key="5">
    <source>
        <dbReference type="Proteomes" id="UP000199306"/>
    </source>
</evidence>
<evidence type="ECO:0000256" key="1">
    <source>
        <dbReference type="PROSITE-ProRule" id="PRU00285"/>
    </source>
</evidence>
<dbReference type="InterPro" id="IPR002068">
    <property type="entry name" value="A-crystallin/Hsp20_dom"/>
</dbReference>
<sequence length="144" mass="16681">MTLVRFNQPLVNKFFNHEFNKFFNESDNRTLKNNYDSLPAVNVKEDEAGFKIEVAAPGLKKENFKINLQENRLTISASQEEKSEETSEKYTRKEFSFSSFQRTFTLPKNVNGEKIEASYTDGILYLSLPKKEEEKPALKEITIA</sequence>
<accession>A0A1I5YCF9</accession>
<gene>
    <name evidence="4" type="ORF">SAMN04515674_11812</name>
</gene>
<dbReference type="RefSeq" id="WP_092019380.1">
    <property type="nucleotide sequence ID" value="NZ_FOXH01000018.1"/>
</dbReference>
<dbReference type="OrthoDB" id="9814487at2"/>
<feature type="domain" description="SHSP" evidence="3">
    <location>
        <begin position="32"/>
        <end position="144"/>
    </location>
</feature>
<name>A0A1I5YCF9_9BACT</name>
<dbReference type="InterPro" id="IPR008978">
    <property type="entry name" value="HSP20-like_chaperone"/>
</dbReference>
<organism evidence="4 5">
    <name type="scientific">Pseudarcicella hirudinis</name>
    <dbReference type="NCBI Taxonomy" id="1079859"/>
    <lineage>
        <taxon>Bacteria</taxon>
        <taxon>Pseudomonadati</taxon>
        <taxon>Bacteroidota</taxon>
        <taxon>Cytophagia</taxon>
        <taxon>Cytophagales</taxon>
        <taxon>Flectobacillaceae</taxon>
        <taxon>Pseudarcicella</taxon>
    </lineage>
</organism>
<dbReference type="Gene3D" id="2.60.40.790">
    <property type="match status" value="1"/>
</dbReference>
<evidence type="ECO:0000259" key="3">
    <source>
        <dbReference type="PROSITE" id="PS01031"/>
    </source>
</evidence>
<dbReference type="AlphaFoldDB" id="A0A1I5YCF9"/>
<dbReference type="Proteomes" id="UP000199306">
    <property type="component" value="Unassembled WGS sequence"/>
</dbReference>